<proteinExistence type="inferred from homology"/>
<evidence type="ECO:0000256" key="6">
    <source>
        <dbReference type="ARBA" id="ARBA00023295"/>
    </source>
</evidence>
<dbReference type="Pfam" id="PF00933">
    <property type="entry name" value="Glyco_hydro_3"/>
    <property type="match status" value="1"/>
</dbReference>
<dbReference type="SUPFAM" id="SSF51445">
    <property type="entry name" value="(Trans)glycosidases"/>
    <property type="match status" value="1"/>
</dbReference>
<dbReference type="EC" id="3.2.1.21" evidence="3"/>
<evidence type="ECO:0000256" key="5">
    <source>
        <dbReference type="ARBA" id="ARBA00022801"/>
    </source>
</evidence>
<dbReference type="Gene3D" id="3.40.50.1700">
    <property type="entry name" value="Glycoside hydrolase family 3 C-terminal domain"/>
    <property type="match status" value="1"/>
</dbReference>
<comment type="similarity">
    <text evidence="2">Belongs to the glycosyl hydrolase 3 family.</text>
</comment>
<dbReference type="Proteomes" id="UP000538670">
    <property type="component" value="Unassembled WGS sequence"/>
</dbReference>
<dbReference type="InterPro" id="IPR036881">
    <property type="entry name" value="Glyco_hydro_3_C_sf"/>
</dbReference>
<dbReference type="PANTHER" id="PTHR30620:SF16">
    <property type="entry name" value="LYSOSOMAL BETA GLUCOSIDASE"/>
    <property type="match status" value="1"/>
</dbReference>
<comment type="caution">
    <text evidence="8">The sequence shown here is derived from an EMBL/GenBank/DDBJ whole genome shotgun (WGS) entry which is preliminary data.</text>
</comment>
<dbReference type="InterPro" id="IPR036962">
    <property type="entry name" value="Glyco_hydro_3_N_sf"/>
</dbReference>
<feature type="domain" description="Glycoside hydrolase family 3 N-terminal" evidence="7">
    <location>
        <begin position="103"/>
        <end position="434"/>
    </location>
</feature>
<keyword evidence="4" id="KW-0732">Signal</keyword>
<evidence type="ECO:0000259" key="7">
    <source>
        <dbReference type="Pfam" id="PF00933"/>
    </source>
</evidence>
<dbReference type="AlphaFoldDB" id="A0A7W6A825"/>
<protein>
    <recommendedName>
        <fullName evidence="3">beta-glucosidase</fullName>
        <ecNumber evidence="3">3.2.1.21</ecNumber>
    </recommendedName>
</protein>
<organism evidence="8 9">
    <name type="scientific">Sphingomonas pseudosanguinis</name>
    <dbReference type="NCBI Taxonomy" id="413712"/>
    <lineage>
        <taxon>Bacteria</taxon>
        <taxon>Pseudomonadati</taxon>
        <taxon>Pseudomonadota</taxon>
        <taxon>Alphaproteobacteria</taxon>
        <taxon>Sphingomonadales</taxon>
        <taxon>Sphingomonadaceae</taxon>
        <taxon>Sphingomonas</taxon>
    </lineage>
</organism>
<dbReference type="EMBL" id="JACIDH010000003">
    <property type="protein sequence ID" value="MBB3878869.1"/>
    <property type="molecule type" value="Genomic_DNA"/>
</dbReference>
<evidence type="ECO:0000256" key="1">
    <source>
        <dbReference type="ARBA" id="ARBA00000448"/>
    </source>
</evidence>
<dbReference type="GO" id="GO:0008422">
    <property type="term" value="F:beta-glucosidase activity"/>
    <property type="evidence" value="ECO:0007669"/>
    <property type="project" value="UniProtKB-EC"/>
</dbReference>
<dbReference type="RefSeq" id="WP_338110509.1">
    <property type="nucleotide sequence ID" value="NZ_JACIDH010000003.1"/>
</dbReference>
<evidence type="ECO:0000256" key="4">
    <source>
        <dbReference type="ARBA" id="ARBA00022729"/>
    </source>
</evidence>
<dbReference type="PANTHER" id="PTHR30620">
    <property type="entry name" value="PERIPLASMIC BETA-GLUCOSIDASE-RELATED"/>
    <property type="match status" value="1"/>
</dbReference>
<evidence type="ECO:0000256" key="3">
    <source>
        <dbReference type="ARBA" id="ARBA00012744"/>
    </source>
</evidence>
<dbReference type="InterPro" id="IPR051915">
    <property type="entry name" value="Cellulose_Degrad_GH3"/>
</dbReference>
<dbReference type="PRINTS" id="PR00133">
    <property type="entry name" value="GLHYDRLASE3"/>
</dbReference>
<reference evidence="8 9" key="1">
    <citation type="submission" date="2020-08" db="EMBL/GenBank/DDBJ databases">
        <title>Genomic Encyclopedia of Type Strains, Phase IV (KMG-IV): sequencing the most valuable type-strain genomes for metagenomic binning, comparative biology and taxonomic classification.</title>
        <authorList>
            <person name="Goeker M."/>
        </authorList>
    </citation>
    <scope>NUCLEOTIDE SEQUENCE [LARGE SCALE GENOMIC DNA]</scope>
    <source>
        <strain evidence="8 9">DSM 19512</strain>
    </source>
</reference>
<comment type="catalytic activity">
    <reaction evidence="1">
        <text>Hydrolysis of terminal, non-reducing beta-D-glucosyl residues with release of beta-D-glucose.</text>
        <dbReference type="EC" id="3.2.1.21"/>
    </reaction>
</comment>
<dbReference type="SUPFAM" id="SSF52279">
    <property type="entry name" value="Beta-D-glucan exohydrolase, C-terminal domain"/>
    <property type="match status" value="1"/>
</dbReference>
<keyword evidence="9" id="KW-1185">Reference proteome</keyword>
<evidence type="ECO:0000313" key="9">
    <source>
        <dbReference type="Proteomes" id="UP000538670"/>
    </source>
</evidence>
<accession>A0A7W6A825</accession>
<dbReference type="InterPro" id="IPR017853">
    <property type="entry name" value="GH"/>
</dbReference>
<evidence type="ECO:0000256" key="2">
    <source>
        <dbReference type="ARBA" id="ARBA00005336"/>
    </source>
</evidence>
<gene>
    <name evidence="8" type="ORF">GGR48_001288</name>
</gene>
<sequence length="656" mass="69228">MGVAVLLVGIATPLASGAAMRHQPVLADGDVPVLLRGGLRFRDLDRDGRLSPFEDWRKTPEARAADLATRMTLVEKAGVMVHDAAPLAANGQGYDPAAAGALIRDGHVVTLISRLAASGRVLAEQNNALQRIAAGARIAIPLTISTDPRHHFQVLDGASVAGTGFSKWPEATGFGAIGDPALVERFGDIARQEYRAVGLHQALSPMADLATEPRWSRINGTFGEDSASVSRLVGAYVRGFQHGGNGLMPDGVSTVVKHWVGYGASDKGYDGHSWYGRYALLSVRSLRAHADAFRGAFAAGATGVMPTYAILKIAGRDGRRYPAVGAAFSRYLLGDLLRGRYRFGGFVLSDWGVTKDCGPLCRDGFPAGRTPTREGFSTAWGLETASVEDRFVRGIAAGVDQFGGTGDAGPIVAAVRGGRVAMARIDRSVRRLLAIKFRLGLFENPYVDPAQAARIVGAPGFRAEGLRAQSRALVVLKADGVRIAPGTRIYLVGVDPAVARAQGLIPVARPEEAERALVRMTAPWRGEHTQYFYGAKQHEGSLAWAADDPALTAFRAVAAKVPTTAVVYLDRPAILTPLVPLAKGLIGEFGASDAALLDALMGRVPPEGRLPFELPSSEAAVAAQAGDLPHDSRAPLFPIGYGLTLAGAPLRPSQGS</sequence>
<evidence type="ECO:0000313" key="8">
    <source>
        <dbReference type="EMBL" id="MBB3878869.1"/>
    </source>
</evidence>
<name>A0A7W6A825_9SPHN</name>
<dbReference type="InterPro" id="IPR001764">
    <property type="entry name" value="Glyco_hydro_3_N"/>
</dbReference>
<keyword evidence="5 8" id="KW-0378">Hydrolase</keyword>
<keyword evidence="6 8" id="KW-0326">Glycosidase</keyword>
<dbReference type="Gene3D" id="3.20.20.300">
    <property type="entry name" value="Glycoside hydrolase, family 3, N-terminal domain"/>
    <property type="match status" value="1"/>
</dbReference>
<dbReference type="GO" id="GO:0009251">
    <property type="term" value="P:glucan catabolic process"/>
    <property type="evidence" value="ECO:0007669"/>
    <property type="project" value="TreeGrafter"/>
</dbReference>